<evidence type="ECO:0000256" key="1">
    <source>
        <dbReference type="SAM" id="MobiDB-lite"/>
    </source>
</evidence>
<proteinExistence type="predicted"/>
<dbReference type="AlphaFoldDB" id="A0A7M7JTC7"/>
<feature type="region of interest" description="Disordered" evidence="1">
    <location>
        <begin position="259"/>
        <end position="296"/>
    </location>
</feature>
<dbReference type="RefSeq" id="XP_022656586.1">
    <property type="nucleotide sequence ID" value="XM_022800851.1"/>
</dbReference>
<keyword evidence="3" id="KW-1185">Reference proteome</keyword>
<evidence type="ECO:0000313" key="2">
    <source>
        <dbReference type="EnsemblMetazoa" id="XP_022656586"/>
    </source>
</evidence>
<organism evidence="2 3">
    <name type="scientific">Varroa destructor</name>
    <name type="common">Honeybee mite</name>
    <dbReference type="NCBI Taxonomy" id="109461"/>
    <lineage>
        <taxon>Eukaryota</taxon>
        <taxon>Metazoa</taxon>
        <taxon>Ecdysozoa</taxon>
        <taxon>Arthropoda</taxon>
        <taxon>Chelicerata</taxon>
        <taxon>Arachnida</taxon>
        <taxon>Acari</taxon>
        <taxon>Parasitiformes</taxon>
        <taxon>Mesostigmata</taxon>
        <taxon>Gamasina</taxon>
        <taxon>Dermanyssoidea</taxon>
        <taxon>Varroidae</taxon>
        <taxon>Varroa</taxon>
    </lineage>
</organism>
<feature type="region of interest" description="Disordered" evidence="1">
    <location>
        <begin position="405"/>
        <end position="441"/>
    </location>
</feature>
<reference evidence="2" key="1">
    <citation type="submission" date="2021-01" db="UniProtKB">
        <authorList>
            <consortium name="EnsemblMetazoa"/>
        </authorList>
    </citation>
    <scope>IDENTIFICATION</scope>
</reference>
<name>A0A7M7JTC7_VARDE</name>
<dbReference type="KEGG" id="vde:111248449"/>
<dbReference type="EnsemblMetazoa" id="XM_022800851">
    <property type="protein sequence ID" value="XP_022656586"/>
    <property type="gene ID" value="LOC111248449"/>
</dbReference>
<feature type="compositionally biased region" description="Basic residues" evidence="1">
    <location>
        <begin position="409"/>
        <end position="428"/>
    </location>
</feature>
<protein>
    <submittedName>
        <fullName evidence="2">Uncharacterized protein</fullName>
    </submittedName>
</protein>
<feature type="compositionally biased region" description="Basic and acidic residues" evidence="1">
    <location>
        <begin position="284"/>
        <end position="296"/>
    </location>
</feature>
<evidence type="ECO:0000313" key="3">
    <source>
        <dbReference type="Proteomes" id="UP000594260"/>
    </source>
</evidence>
<dbReference type="GeneID" id="111248449"/>
<sequence length="592" mass="66786">MLCEGCHNLNDRRNHGEHVQAQILSSNYPELYGMSIGQNIFDMNFFRGTVTRPHLWKGKGIVVLRATKHNERLYRIFRANHPSFEGIEMPSEVCFSDDEVRLPQHERQYLISGYKASPLFRARVSHLEQRLAVIFKLDAITPGILRAAQILPELNSRYKATITYRSACQKDNYFNIRAILWQLNVEVVLSPESIDKFRGEPGFAYLESTLKVTGLINLSWNETVLAHTEQRMPIGDLLKFYNVPGPDPSQRAIVDVHSNREATSSEEDDDDELRENVGIASGHARAESRESRSEKSYFTEIRSRSSLDIKPIHLPPTGRPCCSIGSRPSSNLAAETPNFMAVEPHCPQTCEKNSMGPCRAYDEATTDDDDEAIYDGLRNLNEATYAQVWHRVNCSCCPVNREEVQSYQPRRRPVRRRSVSRPREHHRHGTDPGSRNCCDSNERERVVQQTIMRQRSHSVGMPEEAHCDSRHRNTRTYDRWSWGTPEMATSAHGGMMPVASDAATIPSGTATAAVVPAAANAVCCHGALYTPWQHQPPFYGLVGGLPTCATPNGTFVLQTPPVSNFPNAMGTDDAMHLHIYQVNESLRKSKRY</sequence>
<dbReference type="InParanoid" id="A0A7M7JTC7"/>
<feature type="compositionally biased region" description="Acidic residues" evidence="1">
    <location>
        <begin position="264"/>
        <end position="273"/>
    </location>
</feature>
<accession>A0A7M7JTC7</accession>
<dbReference type="Proteomes" id="UP000594260">
    <property type="component" value="Unplaced"/>
</dbReference>